<evidence type="ECO:0000256" key="15">
    <source>
        <dbReference type="ARBA" id="ARBA00068150"/>
    </source>
</evidence>
<dbReference type="InterPro" id="IPR035965">
    <property type="entry name" value="PAS-like_dom_sf"/>
</dbReference>
<keyword evidence="5 17" id="KW-0597">Phosphoprotein</keyword>
<feature type="domain" description="PAC" evidence="23">
    <location>
        <begin position="566"/>
        <end position="616"/>
    </location>
</feature>
<dbReference type="SMART" id="SM00086">
    <property type="entry name" value="PAC"/>
    <property type="match status" value="2"/>
</dbReference>
<evidence type="ECO:0000259" key="22">
    <source>
        <dbReference type="PROSITE" id="PS50112"/>
    </source>
</evidence>
<dbReference type="FunFam" id="3.30.565.10:FF:000010">
    <property type="entry name" value="Sensor histidine kinase RcsC"/>
    <property type="match status" value="1"/>
</dbReference>
<evidence type="ECO:0000259" key="20">
    <source>
        <dbReference type="PROSITE" id="PS50109"/>
    </source>
</evidence>
<evidence type="ECO:0000259" key="23">
    <source>
        <dbReference type="PROSITE" id="PS50113"/>
    </source>
</evidence>
<feature type="domain" description="HPt" evidence="24">
    <location>
        <begin position="1163"/>
        <end position="1260"/>
    </location>
</feature>
<dbReference type="AlphaFoldDB" id="A0A3P5WUC0"/>
<dbReference type="InterPro" id="IPR001789">
    <property type="entry name" value="Sig_transdc_resp-reg_receiver"/>
</dbReference>
<evidence type="ECO:0000256" key="9">
    <source>
        <dbReference type="ARBA" id="ARBA00022777"/>
    </source>
</evidence>
<dbReference type="PROSITE" id="PS50110">
    <property type="entry name" value="RESPONSE_REGULATORY"/>
    <property type="match status" value="2"/>
</dbReference>
<protein>
    <recommendedName>
        <fullName evidence="15">Sensory/regulatory protein RpfC</fullName>
        <ecNumber evidence="3">2.7.13.3</ecNumber>
    </recommendedName>
</protein>
<dbReference type="FunFam" id="1.10.287.130:FF:000002">
    <property type="entry name" value="Two-component osmosensing histidine kinase"/>
    <property type="match status" value="1"/>
</dbReference>
<dbReference type="PROSITE" id="PS50894">
    <property type="entry name" value="HPT"/>
    <property type="match status" value="1"/>
</dbReference>
<dbReference type="PROSITE" id="PS50109">
    <property type="entry name" value="HIS_KIN"/>
    <property type="match status" value="1"/>
</dbReference>
<dbReference type="InterPro" id="IPR036890">
    <property type="entry name" value="HATPase_C_sf"/>
</dbReference>
<dbReference type="PRINTS" id="PR00344">
    <property type="entry name" value="BCTRLSENSOR"/>
</dbReference>
<dbReference type="RefSeq" id="WP_160144561.1">
    <property type="nucleotide sequence ID" value="NZ_UXAW01000051.1"/>
</dbReference>
<dbReference type="SMART" id="SM00388">
    <property type="entry name" value="HisKA"/>
    <property type="match status" value="1"/>
</dbReference>
<evidence type="ECO:0000313" key="26">
    <source>
        <dbReference type="Proteomes" id="UP000277498"/>
    </source>
</evidence>
<keyword evidence="11 19" id="KW-1133">Transmembrane helix</keyword>
<dbReference type="CDD" id="cd00130">
    <property type="entry name" value="PAS"/>
    <property type="match status" value="1"/>
</dbReference>
<dbReference type="Gene3D" id="3.30.450.20">
    <property type="entry name" value="PAS domain"/>
    <property type="match status" value="2"/>
</dbReference>
<dbReference type="Gene3D" id="3.40.50.2300">
    <property type="match status" value="2"/>
</dbReference>
<dbReference type="GO" id="GO:0000155">
    <property type="term" value="F:phosphorelay sensor kinase activity"/>
    <property type="evidence" value="ECO:0007669"/>
    <property type="project" value="InterPro"/>
</dbReference>
<feature type="domain" description="Response regulatory" evidence="21">
    <location>
        <begin position="873"/>
        <end position="995"/>
    </location>
</feature>
<evidence type="ECO:0000259" key="21">
    <source>
        <dbReference type="PROSITE" id="PS50110"/>
    </source>
</evidence>
<dbReference type="SUPFAM" id="SSF55785">
    <property type="entry name" value="PYP-like sensor domain (PAS domain)"/>
    <property type="match status" value="2"/>
</dbReference>
<feature type="domain" description="Histidine kinase" evidence="20">
    <location>
        <begin position="634"/>
        <end position="856"/>
    </location>
</feature>
<dbReference type="Pfam" id="PF00072">
    <property type="entry name" value="Response_reg"/>
    <property type="match status" value="2"/>
</dbReference>
<dbReference type="CDD" id="cd16922">
    <property type="entry name" value="HATPase_EvgS-ArcB-TorS-like"/>
    <property type="match status" value="1"/>
</dbReference>
<name>A0A3P5WUC0_9RHOB</name>
<feature type="transmembrane region" description="Helical" evidence="19">
    <location>
        <begin position="265"/>
        <end position="284"/>
    </location>
</feature>
<evidence type="ECO:0000256" key="6">
    <source>
        <dbReference type="ARBA" id="ARBA00022679"/>
    </source>
</evidence>
<sequence length="1276" mass="136769">MRTALIAILIVALLPTLGVVAMALINAGKSFRELSEQRLLETASILAQSTASEIEVTGRLLHGLQAGLGQPGAPLTGPHATDASRHDLFSLVRNEAGAFAPPPGVEPALAGLVVQAAGTGRMQVSNFLPERYPGDTPRIAIAHPAAEGGGAVTVAVVVGHPGNLIRSLARQTKSSGAAVLAITDGEGRIIARSVGGERLTGQPVPDWPVLAALGTGSGSFRARTIEGRAIVFSFQRIAGTPGWVALVGEPVVSFDLRWQNPIRSMIIASSATIAVALLFALLLARRVLAPIRGLVERSRQIAALQGRGGVHDAVAVPPAMIAEFETLRRSLDQAERELRARLTESRAAEETARESLRALEWAERLARIGSWTYDPARSSLSASAMMSEMNGADPGREITLEDLRRMMPPEDFARVGEANRRCLETGEPYTVDIAHYRPSGGSFSAEVRGQAIRGADGRIAAISGTVQDVSEREEARAQLGAIVDSLPNGAIYRIDYLAPGIGLDGNEITTEEMRVSYVSAGVERLVGYPAEAIMENPGLLMRAVHPDDRERYLAASRQATLDQTNFECDFRVVRPDGSLRWLQIRSAPRALGCGRVWDGIILDVTQAYETAEALRIAKENAEAAERAKADFLATMSHEIRTPMNSVIGMTRLALQTEPDPRQRNYLEKINDSANVLLGIITDILDYSRIEAGGMTLESAVFRLESVLETVSSVTALRAEEKGLELTFDIASGVCGLWRGDSLRLAQVLTNLVGNAVKFTEKGDVVVSVSVQPGGAGEGERLLFAVRDTGIGMTGAQIAGLFRPFSQAGADTARKYGGTGLGLAISRRIVELMGGRIWVESTPGLGSTFFFTAELDRAGPEPASRISEGLKDRRVLIVDDNEAARKMLADMVTGFGMRALTASGGEEALYLLHGAEAGGQPFDIVLSDWRMPGMDGLELARRIREDARLLNLPAVLMVTAYGQQLVLSEAGDIRLQGVVLKPVTRSMVFSTLSGVLAVAPGAGARMPLRRIGGDGDLIRALAGRRVLVVDDNALNREVAREFLELAGMLVVTASDGREAILRMEEAAFGVVLMDVHMPGMNGLEAIREIRRRPEWASLPVIALTARARVEDQRESLAAGMTAHLTKPLDEQALYRLLAELVGQGAAPPAYTPDLPQLLRRFGGSRERLLRFVDGFLRDFGDMEARFAALMAGGDLAKIADFAHRVRGVVGYLEADAMFALSGHVEEAARRGDGARVEALAPGLRRLMAECLAHLHRFRADMAPPEGGGPEGEAAGRI</sequence>
<keyword evidence="7 19" id="KW-0812">Transmembrane</keyword>
<keyword evidence="18" id="KW-0175">Coiled coil</keyword>
<keyword evidence="8" id="KW-0547">Nucleotide-binding</keyword>
<dbReference type="EC" id="2.7.13.3" evidence="3"/>
<dbReference type="InterPro" id="IPR000700">
    <property type="entry name" value="PAS-assoc_C"/>
</dbReference>
<dbReference type="InterPro" id="IPR004358">
    <property type="entry name" value="Sig_transdc_His_kin-like_C"/>
</dbReference>
<keyword evidence="10" id="KW-0067">ATP-binding</keyword>
<evidence type="ECO:0000256" key="16">
    <source>
        <dbReference type="PROSITE-ProRule" id="PRU00110"/>
    </source>
</evidence>
<keyword evidence="12" id="KW-0902">Two-component regulatory system</keyword>
<evidence type="ECO:0000256" key="17">
    <source>
        <dbReference type="PROSITE-ProRule" id="PRU00169"/>
    </source>
</evidence>
<dbReference type="SUPFAM" id="SSF47226">
    <property type="entry name" value="Histidine-containing phosphotransfer domain, HPT domain"/>
    <property type="match status" value="1"/>
</dbReference>
<dbReference type="SUPFAM" id="SSF55874">
    <property type="entry name" value="ATPase domain of HSP90 chaperone/DNA topoisomerase II/histidine kinase"/>
    <property type="match status" value="1"/>
</dbReference>
<evidence type="ECO:0000256" key="14">
    <source>
        <dbReference type="ARBA" id="ARBA00064003"/>
    </source>
</evidence>
<dbReference type="Pfam" id="PF02518">
    <property type="entry name" value="HATPase_c"/>
    <property type="match status" value="1"/>
</dbReference>
<feature type="domain" description="PAC" evidence="23">
    <location>
        <begin position="429"/>
        <end position="481"/>
    </location>
</feature>
<evidence type="ECO:0000256" key="1">
    <source>
        <dbReference type="ARBA" id="ARBA00000085"/>
    </source>
</evidence>
<keyword evidence="13 19" id="KW-0472">Membrane</keyword>
<evidence type="ECO:0000256" key="11">
    <source>
        <dbReference type="ARBA" id="ARBA00022989"/>
    </source>
</evidence>
<feature type="domain" description="Response regulatory" evidence="21">
    <location>
        <begin position="1024"/>
        <end position="1140"/>
    </location>
</feature>
<dbReference type="GO" id="GO:0005524">
    <property type="term" value="F:ATP binding"/>
    <property type="evidence" value="ECO:0007669"/>
    <property type="project" value="UniProtKB-KW"/>
</dbReference>
<dbReference type="Gene3D" id="1.10.287.130">
    <property type="match status" value="1"/>
</dbReference>
<dbReference type="InterPro" id="IPR000014">
    <property type="entry name" value="PAS"/>
</dbReference>
<keyword evidence="9 25" id="KW-0418">Kinase</keyword>
<evidence type="ECO:0000256" key="3">
    <source>
        <dbReference type="ARBA" id="ARBA00012438"/>
    </source>
</evidence>
<accession>A0A3P5WUC0</accession>
<reference evidence="25 26" key="1">
    <citation type="submission" date="2018-11" db="EMBL/GenBank/DDBJ databases">
        <authorList>
            <person name="Criscuolo A."/>
        </authorList>
    </citation>
    <scope>NUCLEOTIDE SEQUENCE [LARGE SCALE GENOMIC DNA]</scope>
    <source>
        <strain evidence="25">ACIP111625</strain>
    </source>
</reference>
<dbReference type="PROSITE" id="PS50112">
    <property type="entry name" value="PAS"/>
    <property type="match status" value="1"/>
</dbReference>
<dbReference type="CDD" id="cd18774">
    <property type="entry name" value="PDC2_HK_sensor"/>
    <property type="match status" value="1"/>
</dbReference>
<keyword evidence="26" id="KW-1185">Reference proteome</keyword>
<gene>
    <name evidence="25" type="primary">barA_1</name>
    <name evidence="25" type="ORF">XINFAN_01426</name>
</gene>
<feature type="modified residue" description="4-aspartylphosphate" evidence="17">
    <location>
        <position position="927"/>
    </location>
</feature>
<dbReference type="Gene3D" id="6.10.340.10">
    <property type="match status" value="1"/>
</dbReference>
<dbReference type="SMART" id="SM00448">
    <property type="entry name" value="REC"/>
    <property type="match status" value="2"/>
</dbReference>
<organism evidence="25 26">
    <name type="scientific">Pseudogemmobacter humi</name>
    <dbReference type="NCBI Taxonomy" id="2483812"/>
    <lineage>
        <taxon>Bacteria</taxon>
        <taxon>Pseudomonadati</taxon>
        <taxon>Pseudomonadota</taxon>
        <taxon>Alphaproteobacteria</taxon>
        <taxon>Rhodobacterales</taxon>
        <taxon>Paracoccaceae</taxon>
        <taxon>Pseudogemmobacter</taxon>
    </lineage>
</organism>
<evidence type="ECO:0000313" key="25">
    <source>
        <dbReference type="EMBL" id="VDC25188.1"/>
    </source>
</evidence>
<evidence type="ECO:0000256" key="12">
    <source>
        <dbReference type="ARBA" id="ARBA00023012"/>
    </source>
</evidence>
<dbReference type="InterPro" id="IPR003594">
    <property type="entry name" value="HATPase_dom"/>
</dbReference>
<dbReference type="SUPFAM" id="SSF52172">
    <property type="entry name" value="CheY-like"/>
    <property type="match status" value="2"/>
</dbReference>
<comment type="subcellular location">
    <subcellularLocation>
        <location evidence="2">Cell membrane</location>
        <topology evidence="2">Multi-pass membrane protein</topology>
    </subcellularLocation>
</comment>
<dbReference type="SUPFAM" id="SSF47384">
    <property type="entry name" value="Homodimeric domain of signal transducing histidine kinase"/>
    <property type="match status" value="1"/>
</dbReference>
<dbReference type="Gene3D" id="1.20.120.160">
    <property type="entry name" value="HPT domain"/>
    <property type="match status" value="1"/>
</dbReference>
<evidence type="ECO:0000256" key="2">
    <source>
        <dbReference type="ARBA" id="ARBA00004651"/>
    </source>
</evidence>
<dbReference type="CDD" id="cd00082">
    <property type="entry name" value="HisKA"/>
    <property type="match status" value="1"/>
</dbReference>
<dbReference type="InterPro" id="IPR003661">
    <property type="entry name" value="HisK_dim/P_dom"/>
</dbReference>
<evidence type="ECO:0000256" key="5">
    <source>
        <dbReference type="ARBA" id="ARBA00022553"/>
    </source>
</evidence>
<dbReference type="EMBL" id="UXAW01000051">
    <property type="protein sequence ID" value="VDC25188.1"/>
    <property type="molecule type" value="Genomic_DNA"/>
</dbReference>
<dbReference type="Proteomes" id="UP000277498">
    <property type="component" value="Unassembled WGS sequence"/>
</dbReference>
<comment type="subunit">
    <text evidence="14">At low DSF concentrations, interacts with RpfF.</text>
</comment>
<dbReference type="InterPro" id="IPR036641">
    <property type="entry name" value="HPT_dom_sf"/>
</dbReference>
<dbReference type="Pfam" id="PF08447">
    <property type="entry name" value="PAS_3"/>
    <property type="match status" value="2"/>
</dbReference>
<evidence type="ECO:0000256" key="13">
    <source>
        <dbReference type="ARBA" id="ARBA00023136"/>
    </source>
</evidence>
<keyword evidence="4" id="KW-1003">Cell membrane</keyword>
<dbReference type="PROSITE" id="PS50113">
    <property type="entry name" value="PAC"/>
    <property type="match status" value="2"/>
</dbReference>
<dbReference type="Pfam" id="PF00512">
    <property type="entry name" value="HisKA"/>
    <property type="match status" value="1"/>
</dbReference>
<dbReference type="InterPro" id="IPR013655">
    <property type="entry name" value="PAS_fold_3"/>
</dbReference>
<dbReference type="CDD" id="cd17546">
    <property type="entry name" value="REC_hyHK_CKI1_RcsC-like"/>
    <property type="match status" value="2"/>
</dbReference>
<dbReference type="InterPro" id="IPR011006">
    <property type="entry name" value="CheY-like_superfamily"/>
</dbReference>
<dbReference type="SMART" id="SM00387">
    <property type="entry name" value="HATPase_c"/>
    <property type="match status" value="1"/>
</dbReference>
<evidence type="ECO:0000256" key="4">
    <source>
        <dbReference type="ARBA" id="ARBA00022475"/>
    </source>
</evidence>
<dbReference type="Gene3D" id="3.30.565.10">
    <property type="entry name" value="Histidine kinase-like ATPase, C-terminal domain"/>
    <property type="match status" value="1"/>
</dbReference>
<evidence type="ECO:0000256" key="10">
    <source>
        <dbReference type="ARBA" id="ARBA00022840"/>
    </source>
</evidence>
<dbReference type="NCBIfam" id="TIGR00229">
    <property type="entry name" value="sensory_box"/>
    <property type="match status" value="2"/>
</dbReference>
<dbReference type="OrthoDB" id="9801651at2"/>
<evidence type="ECO:0000256" key="18">
    <source>
        <dbReference type="SAM" id="Coils"/>
    </source>
</evidence>
<dbReference type="InterPro" id="IPR008207">
    <property type="entry name" value="Sig_transdc_His_kin_Hpt_dom"/>
</dbReference>
<dbReference type="PANTHER" id="PTHR45339:SF1">
    <property type="entry name" value="HYBRID SIGNAL TRANSDUCTION HISTIDINE KINASE J"/>
    <property type="match status" value="1"/>
</dbReference>
<comment type="catalytic activity">
    <reaction evidence="1">
        <text>ATP + protein L-histidine = ADP + protein N-phospho-L-histidine.</text>
        <dbReference type="EC" id="2.7.13.3"/>
    </reaction>
</comment>
<dbReference type="InterPro" id="IPR005467">
    <property type="entry name" value="His_kinase_dom"/>
</dbReference>
<feature type="modified residue" description="Phosphohistidine" evidence="16">
    <location>
        <position position="1202"/>
    </location>
</feature>
<evidence type="ECO:0000256" key="7">
    <source>
        <dbReference type="ARBA" id="ARBA00022692"/>
    </source>
</evidence>
<dbReference type="GO" id="GO:0005886">
    <property type="term" value="C:plasma membrane"/>
    <property type="evidence" value="ECO:0007669"/>
    <property type="project" value="UniProtKB-SubCell"/>
</dbReference>
<feature type="modified residue" description="4-aspartylphosphate" evidence="17">
    <location>
        <position position="1073"/>
    </location>
</feature>
<proteinExistence type="predicted"/>
<evidence type="ECO:0000256" key="19">
    <source>
        <dbReference type="SAM" id="Phobius"/>
    </source>
</evidence>
<feature type="domain" description="PAS" evidence="22">
    <location>
        <begin position="514"/>
        <end position="563"/>
    </location>
</feature>
<dbReference type="PANTHER" id="PTHR45339">
    <property type="entry name" value="HYBRID SIGNAL TRANSDUCTION HISTIDINE KINASE J"/>
    <property type="match status" value="1"/>
</dbReference>
<dbReference type="InterPro" id="IPR036097">
    <property type="entry name" value="HisK_dim/P_sf"/>
</dbReference>
<evidence type="ECO:0000259" key="24">
    <source>
        <dbReference type="PROSITE" id="PS50894"/>
    </source>
</evidence>
<feature type="coiled-coil region" evidence="18">
    <location>
        <begin position="324"/>
        <end position="351"/>
    </location>
</feature>
<evidence type="ECO:0000256" key="8">
    <source>
        <dbReference type="ARBA" id="ARBA00022741"/>
    </source>
</evidence>
<dbReference type="InterPro" id="IPR001610">
    <property type="entry name" value="PAC"/>
</dbReference>
<keyword evidence="6 25" id="KW-0808">Transferase</keyword>